<evidence type="ECO:0000313" key="1">
    <source>
        <dbReference type="EMBL" id="PZX48218.1"/>
    </source>
</evidence>
<dbReference type="STRING" id="121821.GCA_001870675_02441"/>
<gene>
    <name evidence="1" type="ORF">LY56_00369</name>
</gene>
<dbReference type="AlphaFoldDB" id="A0A2W7QI29"/>
<keyword evidence="2" id="KW-1185">Reference proteome</keyword>
<name>A0A2W7QI29_9RHOB</name>
<reference evidence="1 2" key="1">
    <citation type="submission" date="2018-06" db="EMBL/GenBank/DDBJ databases">
        <title>Genomic Encyclopedia of Archaeal and Bacterial Type Strains, Phase II (KMG-II): from individual species to whole genera.</title>
        <authorList>
            <person name="Goeker M."/>
        </authorList>
    </citation>
    <scope>NUCLEOTIDE SEQUENCE [LARGE SCALE GENOMIC DNA]</scope>
    <source>
        <strain evidence="1 2">DSM 13087</strain>
    </source>
</reference>
<comment type="caution">
    <text evidence="1">The sequence shown here is derived from an EMBL/GenBank/DDBJ whole genome shotgun (WGS) entry which is preliminary data.</text>
</comment>
<accession>A0A2W7QI29</accession>
<protein>
    <submittedName>
        <fullName evidence="1">Uncharacterized protein</fullName>
    </submittedName>
</protein>
<organism evidence="1 2">
    <name type="scientific">Roseinatronobacter thiooxidans</name>
    <dbReference type="NCBI Taxonomy" id="121821"/>
    <lineage>
        <taxon>Bacteria</taxon>
        <taxon>Pseudomonadati</taxon>
        <taxon>Pseudomonadota</taxon>
        <taxon>Alphaproteobacteria</taxon>
        <taxon>Rhodobacterales</taxon>
        <taxon>Paracoccaceae</taxon>
        <taxon>Roseinatronobacter</taxon>
    </lineage>
</organism>
<proteinExistence type="predicted"/>
<sequence length="44" mass="4961">MRYIFRFLLMLVVLAAIAVIAYAYVGDLTAQRTTIETPVTLEVN</sequence>
<dbReference type="EMBL" id="QKZQ01000001">
    <property type="protein sequence ID" value="PZX48218.1"/>
    <property type="molecule type" value="Genomic_DNA"/>
</dbReference>
<evidence type="ECO:0000313" key="2">
    <source>
        <dbReference type="Proteomes" id="UP000249364"/>
    </source>
</evidence>
<dbReference type="Proteomes" id="UP000249364">
    <property type="component" value="Unassembled WGS sequence"/>
</dbReference>
<dbReference type="RefSeq" id="WP_281243907.1">
    <property type="nucleotide sequence ID" value="NZ_MEHT01000009.1"/>
</dbReference>